<evidence type="ECO:0000256" key="3">
    <source>
        <dbReference type="ARBA" id="ARBA00022985"/>
    </source>
</evidence>
<dbReference type="Gene3D" id="3.90.550.10">
    <property type="entry name" value="Spore Coat Polysaccharide Biosynthesis Protein SpsA, Chain A"/>
    <property type="match status" value="1"/>
</dbReference>
<evidence type="ECO:0000313" key="6">
    <source>
        <dbReference type="Proteomes" id="UP000192903"/>
    </source>
</evidence>
<dbReference type="InterPro" id="IPR003329">
    <property type="entry name" value="Cytidylyl_trans"/>
</dbReference>
<gene>
    <name evidence="4" type="primary">kdsB</name>
    <name evidence="5" type="ORF">SAMN02982989_1613</name>
</gene>
<keyword evidence="3 4" id="KW-0448">Lipopolysaccharide biosynthesis</keyword>
<evidence type="ECO:0000256" key="1">
    <source>
        <dbReference type="ARBA" id="ARBA00022679"/>
    </source>
</evidence>
<comment type="subcellular location">
    <subcellularLocation>
        <location evidence="4">Cytoplasm</location>
    </subcellularLocation>
</comment>
<proteinExistence type="inferred from homology"/>
<dbReference type="NCBIfam" id="NF003952">
    <property type="entry name" value="PRK05450.1-5"/>
    <property type="match status" value="1"/>
</dbReference>
<organism evidence="5 6">
    <name type="scientific">Xaviernesmea oryzae</name>
    <dbReference type="NCBI Taxonomy" id="464029"/>
    <lineage>
        <taxon>Bacteria</taxon>
        <taxon>Pseudomonadati</taxon>
        <taxon>Pseudomonadota</taxon>
        <taxon>Alphaproteobacteria</taxon>
        <taxon>Hyphomicrobiales</taxon>
        <taxon>Rhizobiaceae</taxon>
        <taxon>Rhizobium/Agrobacterium group</taxon>
        <taxon>Xaviernesmea</taxon>
    </lineage>
</organism>
<accession>A0A1X7ER10</accession>
<keyword evidence="2 4" id="KW-0548">Nucleotidyltransferase</keyword>
<evidence type="ECO:0000256" key="4">
    <source>
        <dbReference type="HAMAP-Rule" id="MF_00057"/>
    </source>
</evidence>
<keyword evidence="4" id="KW-0963">Cytoplasm</keyword>
<dbReference type="RefSeq" id="WP_085421907.1">
    <property type="nucleotide sequence ID" value="NZ_FXAF01000006.1"/>
</dbReference>
<evidence type="ECO:0000313" key="5">
    <source>
        <dbReference type="EMBL" id="SMF38265.1"/>
    </source>
</evidence>
<dbReference type="PANTHER" id="PTHR42866">
    <property type="entry name" value="3-DEOXY-MANNO-OCTULOSONATE CYTIDYLYLTRANSFERASE"/>
    <property type="match status" value="1"/>
</dbReference>
<dbReference type="EC" id="2.7.7.38" evidence="4"/>
<dbReference type="NCBIfam" id="NF003948">
    <property type="entry name" value="PRK05450.1-1"/>
    <property type="match status" value="1"/>
</dbReference>
<dbReference type="NCBIfam" id="TIGR00466">
    <property type="entry name" value="kdsB"/>
    <property type="match status" value="1"/>
</dbReference>
<dbReference type="AlphaFoldDB" id="A0A1X7ER10"/>
<name>A0A1X7ER10_9HYPH</name>
<comment type="similarity">
    <text evidence="4">Belongs to the KdsB family.</text>
</comment>
<reference evidence="6" key="1">
    <citation type="submission" date="2017-04" db="EMBL/GenBank/DDBJ databases">
        <authorList>
            <person name="Varghese N."/>
            <person name="Submissions S."/>
        </authorList>
    </citation>
    <scope>NUCLEOTIDE SEQUENCE [LARGE SCALE GENOMIC DNA]</scope>
    <source>
        <strain evidence="6">B4P</strain>
    </source>
</reference>
<dbReference type="OrthoDB" id="9815559at2"/>
<dbReference type="GO" id="GO:0005829">
    <property type="term" value="C:cytosol"/>
    <property type="evidence" value="ECO:0007669"/>
    <property type="project" value="TreeGrafter"/>
</dbReference>
<dbReference type="UniPathway" id="UPA00358">
    <property type="reaction ID" value="UER00476"/>
</dbReference>
<dbReference type="STRING" id="464029.SAMN02982989_1613"/>
<evidence type="ECO:0000256" key="2">
    <source>
        <dbReference type="ARBA" id="ARBA00022695"/>
    </source>
</evidence>
<keyword evidence="6" id="KW-1185">Reference proteome</keyword>
<keyword evidence="1 4" id="KW-0808">Transferase</keyword>
<sequence>MKNSAFDRTLVLIPARMASTRLPGKPLADIAGLPMIVQVAKRAQEAEAGRIIVAVDHQDVHDAVAAAGFDVVMTRQDHQSGSDRIFEAVQKADPDARMDFVINVQGDLPTIEPEAVRASLRPLENPATDIATLTVEITDEHEKTNPNVVKIVGSPLSATRLKALYFTRATAPYGNGPLYHHIGLYAYRRAALEKFVSLGPSVLEKRESLEQLRALEAGMRIDAEIVDSVPLGVDTPADLEKARAILSARAS</sequence>
<dbReference type="InterPro" id="IPR029044">
    <property type="entry name" value="Nucleotide-diphossugar_trans"/>
</dbReference>
<dbReference type="InterPro" id="IPR004528">
    <property type="entry name" value="KdsB"/>
</dbReference>
<comment type="function">
    <text evidence="4">Activates KDO (a required 8-carbon sugar) for incorporation into bacterial lipopolysaccharide in Gram-negative bacteria.</text>
</comment>
<comment type="pathway">
    <text evidence="4">Nucleotide-sugar biosynthesis; CMP-3-deoxy-D-manno-octulosonate biosynthesis; CMP-3-deoxy-D-manno-octulosonate from 3-deoxy-D-manno-octulosonate and CTP: step 1/1.</text>
</comment>
<dbReference type="SUPFAM" id="SSF53448">
    <property type="entry name" value="Nucleotide-diphospho-sugar transferases"/>
    <property type="match status" value="1"/>
</dbReference>
<dbReference type="GO" id="GO:0033468">
    <property type="term" value="P:CMP-keto-3-deoxy-D-manno-octulosonic acid biosynthetic process"/>
    <property type="evidence" value="ECO:0007669"/>
    <property type="project" value="UniProtKB-UniRule"/>
</dbReference>
<dbReference type="CDD" id="cd02517">
    <property type="entry name" value="CMP-KDO-Synthetase"/>
    <property type="match status" value="1"/>
</dbReference>
<dbReference type="Pfam" id="PF02348">
    <property type="entry name" value="CTP_transf_3"/>
    <property type="match status" value="1"/>
</dbReference>
<protein>
    <recommendedName>
        <fullName evidence="4">3-deoxy-manno-octulosonate cytidylyltransferase</fullName>
        <ecNumber evidence="4">2.7.7.38</ecNumber>
    </recommendedName>
    <alternativeName>
        <fullName evidence="4">CMP-2-keto-3-deoxyoctulosonic acid synthase</fullName>
        <shortName evidence="4">CKS</shortName>
        <shortName evidence="4">CMP-KDO synthase</shortName>
    </alternativeName>
</protein>
<dbReference type="GO" id="GO:0008690">
    <property type="term" value="F:3-deoxy-manno-octulosonate cytidylyltransferase activity"/>
    <property type="evidence" value="ECO:0007669"/>
    <property type="project" value="UniProtKB-UniRule"/>
</dbReference>
<dbReference type="GO" id="GO:0009103">
    <property type="term" value="P:lipopolysaccharide biosynthetic process"/>
    <property type="evidence" value="ECO:0007669"/>
    <property type="project" value="UniProtKB-UniRule"/>
</dbReference>
<dbReference type="EMBL" id="FXAF01000006">
    <property type="protein sequence ID" value="SMF38265.1"/>
    <property type="molecule type" value="Genomic_DNA"/>
</dbReference>
<dbReference type="Proteomes" id="UP000192903">
    <property type="component" value="Unassembled WGS sequence"/>
</dbReference>
<dbReference type="HAMAP" id="MF_00057">
    <property type="entry name" value="KdsB"/>
    <property type="match status" value="1"/>
</dbReference>
<dbReference type="PANTHER" id="PTHR42866:SF2">
    <property type="entry name" value="3-DEOXY-MANNO-OCTULOSONATE CYTIDYLYLTRANSFERASE, MITOCHONDRIAL"/>
    <property type="match status" value="1"/>
</dbReference>
<comment type="catalytic activity">
    <reaction evidence="4">
        <text>3-deoxy-alpha-D-manno-oct-2-ulosonate + CTP = CMP-3-deoxy-beta-D-manno-octulosonate + diphosphate</text>
        <dbReference type="Rhea" id="RHEA:23448"/>
        <dbReference type="ChEBI" id="CHEBI:33019"/>
        <dbReference type="ChEBI" id="CHEBI:37563"/>
        <dbReference type="ChEBI" id="CHEBI:85986"/>
        <dbReference type="ChEBI" id="CHEBI:85987"/>
        <dbReference type="EC" id="2.7.7.38"/>
    </reaction>
</comment>